<proteinExistence type="predicted"/>
<protein>
    <submittedName>
        <fullName evidence="3">Uncharacterized protein</fullName>
    </submittedName>
</protein>
<keyword evidence="2" id="KW-0812">Transmembrane</keyword>
<feature type="region of interest" description="Disordered" evidence="1">
    <location>
        <begin position="26"/>
        <end position="61"/>
    </location>
</feature>
<organism evidence="3 4">
    <name type="scientific">Desulfosudis oleivorans (strain DSM 6200 / JCM 39069 / Hxd3)</name>
    <name type="common">Desulfococcus oleovorans</name>
    <dbReference type="NCBI Taxonomy" id="96561"/>
    <lineage>
        <taxon>Bacteria</taxon>
        <taxon>Pseudomonadati</taxon>
        <taxon>Thermodesulfobacteriota</taxon>
        <taxon>Desulfobacteria</taxon>
        <taxon>Desulfobacterales</taxon>
        <taxon>Desulfosudaceae</taxon>
        <taxon>Desulfosudis</taxon>
    </lineage>
</organism>
<reference evidence="3 4" key="1">
    <citation type="submission" date="2007-10" db="EMBL/GenBank/DDBJ databases">
        <title>Complete sequence of Desulfococcus oleovorans Hxd3.</title>
        <authorList>
            <consortium name="US DOE Joint Genome Institute"/>
            <person name="Copeland A."/>
            <person name="Lucas S."/>
            <person name="Lapidus A."/>
            <person name="Barry K."/>
            <person name="Glavina del Rio T."/>
            <person name="Dalin E."/>
            <person name="Tice H."/>
            <person name="Pitluck S."/>
            <person name="Kiss H."/>
            <person name="Brettin T."/>
            <person name="Bruce D."/>
            <person name="Detter J.C."/>
            <person name="Han C."/>
            <person name="Schmutz J."/>
            <person name="Larimer F."/>
            <person name="Land M."/>
            <person name="Hauser L."/>
            <person name="Kyrpides N."/>
            <person name="Kim E."/>
            <person name="Wawrik B."/>
            <person name="Richardson P."/>
        </authorList>
    </citation>
    <scope>NUCLEOTIDE SEQUENCE [LARGE SCALE GENOMIC DNA]</scope>
    <source>
        <strain evidence="4">DSM 6200 / JCM 39069 / Hxd3</strain>
    </source>
</reference>
<evidence type="ECO:0000256" key="2">
    <source>
        <dbReference type="SAM" id="Phobius"/>
    </source>
</evidence>
<name>A8ZWS4_DESOH</name>
<accession>A8ZWS4</accession>
<evidence type="ECO:0000313" key="3">
    <source>
        <dbReference type="EMBL" id="ABW68405.1"/>
    </source>
</evidence>
<feature type="transmembrane region" description="Helical" evidence="2">
    <location>
        <begin position="116"/>
        <end position="135"/>
    </location>
</feature>
<evidence type="ECO:0000313" key="4">
    <source>
        <dbReference type="Proteomes" id="UP000008561"/>
    </source>
</evidence>
<evidence type="ECO:0000256" key="1">
    <source>
        <dbReference type="SAM" id="MobiDB-lite"/>
    </source>
</evidence>
<keyword evidence="2" id="KW-0472">Membrane</keyword>
<keyword evidence="4" id="KW-1185">Reference proteome</keyword>
<dbReference type="AlphaFoldDB" id="A8ZWS4"/>
<keyword evidence="2" id="KW-1133">Transmembrane helix</keyword>
<dbReference type="Proteomes" id="UP000008561">
    <property type="component" value="Chromosome"/>
</dbReference>
<gene>
    <name evidence="3" type="ordered locus">Dole_2602</name>
</gene>
<sequence>MSGKRGKCPACGQIITVPHKASITPQEPVVSTKAAIPRVPDGPSSFSSNDKPAPAVSQPVKNRTENVLKKDPKESLEHLQKVYRDFAKPVGRSSAAFGCLMVLVIIAGIITCFAVSWLLGIFGGILVLVLVVSIANRVETPHKNRAKERVSGLEKLYGLSHQESLDLLAATRSGAETEDKNEWKTFVTEIWGEEALALAVKQEHTPKPARGATHPAGEMSDSQSAVFRPLADIVFPSACVGCFSANATESLLLNTWAATKTRTATNIGGIGGAFVGAIAGGIVGSIVSNACGETESYNIPICRSCLYRLEKTKIQELADGGGILAPGPTTNLFLNREIKKGCILLHFNNEDYARAFWAQNQGKVFDTLKGCRRGGK</sequence>
<dbReference type="HOGENOM" id="CLU_735147_0_0_7"/>
<dbReference type="EMBL" id="CP000859">
    <property type="protein sequence ID" value="ABW68405.1"/>
    <property type="molecule type" value="Genomic_DNA"/>
</dbReference>
<feature type="transmembrane region" description="Helical" evidence="2">
    <location>
        <begin position="90"/>
        <end position="110"/>
    </location>
</feature>
<dbReference type="KEGG" id="dol:Dole_2602"/>